<evidence type="ECO:0000256" key="10">
    <source>
        <dbReference type="ARBA" id="ARBA00030803"/>
    </source>
</evidence>
<dbReference type="Proteomes" id="UP001296993">
    <property type="component" value="Unassembled WGS sequence"/>
</dbReference>
<evidence type="ECO:0000256" key="8">
    <source>
        <dbReference type="ARBA" id="ARBA00023163"/>
    </source>
</evidence>
<dbReference type="InterPro" id="IPR041916">
    <property type="entry name" value="Anti_sigma_zinc_sf"/>
</dbReference>
<evidence type="ECO:0000313" key="15">
    <source>
        <dbReference type="EMBL" id="MBP2384771.1"/>
    </source>
</evidence>
<proteinExistence type="predicted"/>
<dbReference type="InterPro" id="IPR051474">
    <property type="entry name" value="Anti-sigma-K/W_factor"/>
</dbReference>
<feature type="region of interest" description="Disordered" evidence="12">
    <location>
        <begin position="76"/>
        <end position="123"/>
    </location>
</feature>
<dbReference type="PANTHER" id="PTHR37461:SF1">
    <property type="entry name" value="ANTI-SIGMA-K FACTOR RSKA"/>
    <property type="match status" value="1"/>
</dbReference>
<comment type="subcellular location">
    <subcellularLocation>
        <location evidence="2">Cell membrane</location>
    </subcellularLocation>
    <subcellularLocation>
        <location evidence="1">Membrane</location>
        <topology evidence="1">Single-pass membrane protein</topology>
    </subcellularLocation>
</comment>
<dbReference type="PANTHER" id="PTHR37461">
    <property type="entry name" value="ANTI-SIGMA-K FACTOR RSKA"/>
    <property type="match status" value="1"/>
</dbReference>
<evidence type="ECO:0000256" key="7">
    <source>
        <dbReference type="ARBA" id="ARBA00023136"/>
    </source>
</evidence>
<dbReference type="EMBL" id="JAGIOF010000001">
    <property type="protein sequence ID" value="MBP2384771.1"/>
    <property type="molecule type" value="Genomic_DNA"/>
</dbReference>
<evidence type="ECO:0000256" key="12">
    <source>
        <dbReference type="SAM" id="MobiDB-lite"/>
    </source>
</evidence>
<keyword evidence="7 13" id="KW-0472">Membrane</keyword>
<evidence type="ECO:0000256" key="2">
    <source>
        <dbReference type="ARBA" id="ARBA00004236"/>
    </source>
</evidence>
<feature type="compositionally biased region" description="Low complexity" evidence="12">
    <location>
        <begin position="83"/>
        <end position="105"/>
    </location>
</feature>
<sequence length="281" mass="29147">MMEEHKNELTGSFALNALGDSERDEVLQQAEASEAVRDEIDALQETAALLGLSAEPVEPPARVKANIMAAIRNTPQLPPVQTEAGEPAEPVAETPPAEPAAEGAPGNPPSQSHEPTATAPAAGKTSQRMFALAAGVLLIASGVLTGVVVNQNAQQERLEQQLSALNDKQAELTKILTATDVKSKTQRMDDGARVTLAYSAAEGMMAVTTEGLPTLPSDKGYELWLISDTGAVSAGMVDGTNTDGMVMVSGPMEGVTHFGITVEPATGSPAPTTEPIMVQAL</sequence>
<comment type="caution">
    <text evidence="15">The sequence shown here is derived from an EMBL/GenBank/DDBJ whole genome shotgun (WGS) entry which is preliminary data.</text>
</comment>
<keyword evidence="3" id="KW-1003">Cell membrane</keyword>
<keyword evidence="6" id="KW-0805">Transcription regulation</keyword>
<evidence type="ECO:0000256" key="11">
    <source>
        <dbReference type="SAM" id="Coils"/>
    </source>
</evidence>
<name>A0ABS4X8H9_9MICC</name>
<evidence type="ECO:0000256" key="4">
    <source>
        <dbReference type="ARBA" id="ARBA00022692"/>
    </source>
</evidence>
<evidence type="ECO:0000256" key="1">
    <source>
        <dbReference type="ARBA" id="ARBA00004167"/>
    </source>
</evidence>
<evidence type="ECO:0000256" key="13">
    <source>
        <dbReference type="SAM" id="Phobius"/>
    </source>
</evidence>
<keyword evidence="8" id="KW-0804">Transcription</keyword>
<feature type="coiled-coil region" evidence="11">
    <location>
        <begin position="148"/>
        <end position="175"/>
    </location>
</feature>
<evidence type="ECO:0000256" key="3">
    <source>
        <dbReference type="ARBA" id="ARBA00022475"/>
    </source>
</evidence>
<keyword evidence="5 13" id="KW-1133">Transmembrane helix</keyword>
<reference evidence="15 16" key="1">
    <citation type="submission" date="2021-03" db="EMBL/GenBank/DDBJ databases">
        <title>Sequencing the genomes of 1000 actinobacteria strains.</title>
        <authorList>
            <person name="Klenk H.-P."/>
        </authorList>
    </citation>
    <scope>NUCLEOTIDE SEQUENCE [LARGE SCALE GENOMIC DNA]</scope>
    <source>
        <strain evidence="15 16">DSM 15797</strain>
    </source>
</reference>
<evidence type="ECO:0000256" key="9">
    <source>
        <dbReference type="ARBA" id="ARBA00029829"/>
    </source>
</evidence>
<keyword evidence="11" id="KW-0175">Coiled coil</keyword>
<evidence type="ECO:0000256" key="6">
    <source>
        <dbReference type="ARBA" id="ARBA00023015"/>
    </source>
</evidence>
<feature type="transmembrane region" description="Helical" evidence="13">
    <location>
        <begin position="129"/>
        <end position="149"/>
    </location>
</feature>
<keyword evidence="16" id="KW-1185">Reference proteome</keyword>
<accession>A0ABS4X8H9</accession>
<dbReference type="InterPro" id="IPR018764">
    <property type="entry name" value="RskA_C"/>
</dbReference>
<protein>
    <recommendedName>
        <fullName evidence="10">Regulator of SigK</fullName>
    </recommendedName>
    <alternativeName>
        <fullName evidence="9">Sigma-K anti-sigma factor RskA</fullName>
    </alternativeName>
</protein>
<dbReference type="Pfam" id="PF10099">
    <property type="entry name" value="RskA_C"/>
    <property type="match status" value="1"/>
</dbReference>
<organism evidence="15 16">
    <name type="scientific">Paeniglutamicibacter kerguelensis</name>
    <dbReference type="NCBI Taxonomy" id="254788"/>
    <lineage>
        <taxon>Bacteria</taxon>
        <taxon>Bacillati</taxon>
        <taxon>Actinomycetota</taxon>
        <taxon>Actinomycetes</taxon>
        <taxon>Micrococcales</taxon>
        <taxon>Micrococcaceae</taxon>
        <taxon>Paeniglutamicibacter</taxon>
    </lineage>
</organism>
<dbReference type="Gene3D" id="1.10.10.1320">
    <property type="entry name" value="Anti-sigma factor, zinc-finger domain"/>
    <property type="match status" value="1"/>
</dbReference>
<keyword evidence="4 13" id="KW-0812">Transmembrane</keyword>
<evidence type="ECO:0000313" key="16">
    <source>
        <dbReference type="Proteomes" id="UP001296993"/>
    </source>
</evidence>
<evidence type="ECO:0000256" key="5">
    <source>
        <dbReference type="ARBA" id="ARBA00022989"/>
    </source>
</evidence>
<gene>
    <name evidence="15" type="ORF">JOF47_000282</name>
</gene>
<feature type="domain" description="Anti-sigma K factor RskA C-terminal" evidence="14">
    <location>
        <begin position="130"/>
        <end position="276"/>
    </location>
</feature>
<evidence type="ECO:0000259" key="14">
    <source>
        <dbReference type="Pfam" id="PF10099"/>
    </source>
</evidence>